<name>A0ABV2APX2_9EUKA</name>
<protein>
    <submittedName>
        <fullName evidence="9">Glycosylphosphatidylinositol anchor biosynthesis</fullName>
        <ecNumber evidence="9">3.4.11.19</ecNumber>
    </submittedName>
</protein>
<evidence type="ECO:0000256" key="4">
    <source>
        <dbReference type="ARBA" id="ARBA00022502"/>
    </source>
</evidence>
<feature type="transmembrane region" description="Helical" evidence="8">
    <location>
        <begin position="106"/>
        <end position="125"/>
    </location>
</feature>
<keyword evidence="10" id="KW-1185">Reference proteome</keyword>
<feature type="transmembrane region" description="Helical" evidence="8">
    <location>
        <begin position="199"/>
        <end position="220"/>
    </location>
</feature>
<keyword evidence="9" id="KW-0378">Hydrolase</keyword>
<keyword evidence="5 8" id="KW-0812">Transmembrane</keyword>
<keyword evidence="9" id="KW-0031">Aminopeptidase</keyword>
<evidence type="ECO:0000256" key="7">
    <source>
        <dbReference type="ARBA" id="ARBA00023136"/>
    </source>
</evidence>
<keyword evidence="6 8" id="KW-1133">Transmembrane helix</keyword>
<feature type="transmembrane region" description="Helical" evidence="8">
    <location>
        <begin position="137"/>
        <end position="155"/>
    </location>
</feature>
<accession>A0ABV2APX2</accession>
<evidence type="ECO:0000256" key="1">
    <source>
        <dbReference type="ARBA" id="ARBA00004141"/>
    </source>
</evidence>
<comment type="subcellular location">
    <subcellularLocation>
        <location evidence="1">Membrane</location>
        <topology evidence="1">Multi-pass membrane protein</topology>
    </subcellularLocation>
</comment>
<comment type="caution">
    <text evidence="9">The sequence shown here is derived from an EMBL/GenBank/DDBJ whole genome shotgun (WGS) entry which is preliminary data.</text>
</comment>
<dbReference type="EMBL" id="JBDODL010001659">
    <property type="protein sequence ID" value="MES1921709.1"/>
    <property type="molecule type" value="Genomic_DNA"/>
</dbReference>
<evidence type="ECO:0000256" key="6">
    <source>
        <dbReference type="ARBA" id="ARBA00022989"/>
    </source>
</evidence>
<evidence type="ECO:0000256" key="5">
    <source>
        <dbReference type="ARBA" id="ARBA00022692"/>
    </source>
</evidence>
<keyword evidence="4" id="KW-0337">GPI-anchor biosynthesis</keyword>
<evidence type="ECO:0000256" key="8">
    <source>
        <dbReference type="SAM" id="Phobius"/>
    </source>
</evidence>
<reference evidence="9 10" key="1">
    <citation type="journal article" date="2024" name="BMC Biol.">
        <title>Comparative genomics of Ascetosporea gives new insight into the evolutionary basis for animal parasitism in Rhizaria.</title>
        <authorList>
            <person name="Hiltunen Thoren M."/>
            <person name="Onut-Brannstrom I."/>
            <person name="Alfjorden A."/>
            <person name="Peckova H."/>
            <person name="Swords F."/>
            <person name="Hooper C."/>
            <person name="Holzer A.S."/>
            <person name="Bass D."/>
            <person name="Burki F."/>
        </authorList>
    </citation>
    <scope>NUCLEOTIDE SEQUENCE [LARGE SCALE GENOMIC DNA]</scope>
    <source>
        <strain evidence="9">20-A016</strain>
    </source>
</reference>
<sequence>MAIRKLYEPEKNDNYTDKTFIDKVDKMAAMKTPGHFSYIILAYKFDKVVQQISSVFATILLFDFVSKNRKILAFGHYKILATEFAAMASFYFFFVHFWNIPKLQTSHFVEMFVFHLLLAIFTPILKNLTFYYSDSAIWSLVSFCFVTNVVFHEYAKFARIDGPEGLLSVPLTLSEATSLNAAISGCVILSSRLDSNSDVIFFLTLAFQIFVFSPIFFRILRVFKISKF</sequence>
<comment type="similarity">
    <text evidence="3">Belongs to the PIGC family.</text>
</comment>
<dbReference type="GO" id="GO:0004177">
    <property type="term" value="F:aminopeptidase activity"/>
    <property type="evidence" value="ECO:0007669"/>
    <property type="project" value="UniProtKB-KW"/>
</dbReference>
<dbReference type="InterPro" id="IPR009450">
    <property type="entry name" value="Plno_GlcNAc_GPI2"/>
</dbReference>
<keyword evidence="7 8" id="KW-0472">Membrane</keyword>
<comment type="pathway">
    <text evidence="2">Glycolipid biosynthesis; glycosylphosphatidylinositol-anchor biosynthesis.</text>
</comment>
<evidence type="ECO:0000256" key="3">
    <source>
        <dbReference type="ARBA" id="ARBA00008321"/>
    </source>
</evidence>
<proteinExistence type="inferred from homology"/>
<evidence type="ECO:0000313" key="10">
    <source>
        <dbReference type="Proteomes" id="UP001439008"/>
    </source>
</evidence>
<evidence type="ECO:0000313" key="9">
    <source>
        <dbReference type="EMBL" id="MES1921709.1"/>
    </source>
</evidence>
<feature type="transmembrane region" description="Helical" evidence="8">
    <location>
        <begin position="77"/>
        <end position="100"/>
    </location>
</feature>
<dbReference type="PANTHER" id="PTHR12982:SF0">
    <property type="entry name" value="PHOSPHATIDYLINOSITOL N-ACETYLGLUCOSAMINYLTRANSFERASE SUBUNIT C"/>
    <property type="match status" value="1"/>
</dbReference>
<organism evidence="9 10">
    <name type="scientific">Bonamia ostreae</name>
    <dbReference type="NCBI Taxonomy" id="126728"/>
    <lineage>
        <taxon>Eukaryota</taxon>
        <taxon>Sar</taxon>
        <taxon>Rhizaria</taxon>
        <taxon>Endomyxa</taxon>
        <taxon>Ascetosporea</taxon>
        <taxon>Haplosporida</taxon>
        <taxon>Bonamia</taxon>
    </lineage>
</organism>
<evidence type="ECO:0000256" key="2">
    <source>
        <dbReference type="ARBA" id="ARBA00004687"/>
    </source>
</evidence>
<keyword evidence="9" id="KW-0645">Protease</keyword>
<dbReference type="PANTHER" id="PTHR12982">
    <property type="entry name" value="PHOSPHATIDYLINOSITOL GLYCAN, CLASS C"/>
    <property type="match status" value="1"/>
</dbReference>
<dbReference type="Pfam" id="PF06432">
    <property type="entry name" value="GPI2"/>
    <property type="match status" value="1"/>
</dbReference>
<dbReference type="EC" id="3.4.11.19" evidence="9"/>
<dbReference type="Proteomes" id="UP001439008">
    <property type="component" value="Unassembled WGS sequence"/>
</dbReference>
<gene>
    <name evidence="9" type="primary">GPI2</name>
    <name evidence="9" type="ORF">MHBO_003239</name>
</gene>